<evidence type="ECO:0000256" key="6">
    <source>
        <dbReference type="ARBA" id="ARBA00023014"/>
    </source>
</evidence>
<evidence type="ECO:0000259" key="8">
    <source>
        <dbReference type="PROSITE" id="PS51918"/>
    </source>
</evidence>
<dbReference type="EMBL" id="JALLBG020000092">
    <property type="protein sequence ID" value="KAL3765714.1"/>
    <property type="molecule type" value="Genomic_DNA"/>
</dbReference>
<comment type="caution">
    <text evidence="9">The sequence shown here is derived from an EMBL/GenBank/DDBJ whole genome shotgun (WGS) entry which is preliminary data.</text>
</comment>
<dbReference type="PROSITE" id="PS51918">
    <property type="entry name" value="RADICAL_SAM"/>
    <property type="match status" value="1"/>
</dbReference>
<keyword evidence="7" id="KW-1133">Transmembrane helix</keyword>
<evidence type="ECO:0000256" key="3">
    <source>
        <dbReference type="ARBA" id="ARBA00022691"/>
    </source>
</evidence>
<keyword evidence="7" id="KW-0812">Transmembrane</keyword>
<feature type="domain" description="Radical SAM core" evidence="8">
    <location>
        <begin position="164"/>
        <end position="455"/>
    </location>
</feature>
<feature type="transmembrane region" description="Helical" evidence="7">
    <location>
        <begin position="525"/>
        <end position="549"/>
    </location>
</feature>
<dbReference type="AlphaFoldDB" id="A0ABD3MP94"/>
<dbReference type="GO" id="GO:0046872">
    <property type="term" value="F:metal ion binding"/>
    <property type="evidence" value="ECO:0007669"/>
    <property type="project" value="UniProtKB-KW"/>
</dbReference>
<sequence>MTAKPIKRYRDPLSPKPILDRAVFLQSIKSNGIVLKNGQLDLFYQLLHRSGYPPLHEFVTELRGRGGEVTVSSNDDDEDKEDVSVLSNLVASKFRTKNAVSSRPGRSRPQFPKSFISYLAKNTEEFATITSRVQLYKTSSDGSTTKIAVELQDGHVVESVLMRHEGRVTICVSSQVGCAMGCTFCATGTMGIRGNLSSGEILEQLVHGSRILASSLETPDSDGHLGTDVFIGEDKDVGGKQKRPLDMIRNVVFMGMGEPLNNYTNVLAACRAMIDRRLWNLAHNHVTVSTVGVPSRMRDLTRDLPEVNLALSLHAPNQSMREKIVPAAKGTSIESLIEALDEHMMALAKRKLNYLHESGENGTDLAAVKEFSSDERQSASKKKRAMIEYVMLEGDTSTIEAAHQLGKLCEGRHLVVNLIPYNKTNVKDKLSCPSEEHMQEFRRIVSSYGSFCSIRRTMGADIAGACGQLVVEEEEKQRQNTLIDIEDGPYHKDESRKPLVTSKGHDRIDNVMDADTSTADGADPWLLRLTVATVVVASCFILSSTVLLLQKRNRN</sequence>
<protein>
    <recommendedName>
        <fullName evidence="8">Radical SAM core domain-containing protein</fullName>
    </recommendedName>
</protein>
<gene>
    <name evidence="9" type="ORF">ACHAWU_009682</name>
</gene>
<evidence type="ECO:0000313" key="10">
    <source>
        <dbReference type="Proteomes" id="UP001530293"/>
    </source>
</evidence>
<evidence type="ECO:0000256" key="5">
    <source>
        <dbReference type="ARBA" id="ARBA00023004"/>
    </source>
</evidence>
<comment type="cofactor">
    <cofactor evidence="1">
        <name>[4Fe-4S] cluster</name>
        <dbReference type="ChEBI" id="CHEBI:49883"/>
    </cofactor>
</comment>
<dbReference type="PANTHER" id="PTHR30544:SF8">
    <property type="entry name" value="RADICAL SAM SUPERFAMILY PROTEIN"/>
    <property type="match status" value="1"/>
</dbReference>
<dbReference type="Gene3D" id="3.20.20.70">
    <property type="entry name" value="Aldolase class I"/>
    <property type="match status" value="1"/>
</dbReference>
<keyword evidence="5" id="KW-0408">Iron</keyword>
<name>A0ABD3MP94_9STRA</name>
<keyword evidence="4" id="KW-0479">Metal-binding</keyword>
<evidence type="ECO:0000256" key="7">
    <source>
        <dbReference type="SAM" id="Phobius"/>
    </source>
</evidence>
<dbReference type="Proteomes" id="UP001530293">
    <property type="component" value="Unassembled WGS sequence"/>
</dbReference>
<keyword evidence="6" id="KW-0411">Iron-sulfur</keyword>
<dbReference type="PANTHER" id="PTHR30544">
    <property type="entry name" value="23S RRNA METHYLTRANSFERASE"/>
    <property type="match status" value="1"/>
</dbReference>
<evidence type="ECO:0000313" key="9">
    <source>
        <dbReference type="EMBL" id="KAL3765714.1"/>
    </source>
</evidence>
<keyword evidence="7" id="KW-0472">Membrane</keyword>
<keyword evidence="10" id="KW-1185">Reference proteome</keyword>
<keyword evidence="3" id="KW-0949">S-adenosyl-L-methionine</keyword>
<evidence type="ECO:0000256" key="2">
    <source>
        <dbReference type="ARBA" id="ARBA00022485"/>
    </source>
</evidence>
<keyword evidence="2" id="KW-0004">4Fe-4S</keyword>
<proteinExistence type="predicted"/>
<organism evidence="9 10">
    <name type="scientific">Discostella pseudostelligera</name>
    <dbReference type="NCBI Taxonomy" id="259834"/>
    <lineage>
        <taxon>Eukaryota</taxon>
        <taxon>Sar</taxon>
        <taxon>Stramenopiles</taxon>
        <taxon>Ochrophyta</taxon>
        <taxon>Bacillariophyta</taxon>
        <taxon>Coscinodiscophyceae</taxon>
        <taxon>Thalassiosirophycidae</taxon>
        <taxon>Stephanodiscales</taxon>
        <taxon>Stephanodiscaceae</taxon>
        <taxon>Discostella</taxon>
    </lineage>
</organism>
<dbReference type="InterPro" id="IPR007197">
    <property type="entry name" value="rSAM"/>
</dbReference>
<reference evidence="9 10" key="1">
    <citation type="submission" date="2024-10" db="EMBL/GenBank/DDBJ databases">
        <title>Updated reference genomes for cyclostephanoid diatoms.</title>
        <authorList>
            <person name="Roberts W.R."/>
            <person name="Alverson A.J."/>
        </authorList>
    </citation>
    <scope>NUCLEOTIDE SEQUENCE [LARGE SCALE GENOMIC DNA]</scope>
    <source>
        <strain evidence="9 10">AJA232-27</strain>
    </source>
</reference>
<dbReference type="InterPro" id="IPR013785">
    <property type="entry name" value="Aldolase_TIM"/>
</dbReference>
<dbReference type="GO" id="GO:0051539">
    <property type="term" value="F:4 iron, 4 sulfur cluster binding"/>
    <property type="evidence" value="ECO:0007669"/>
    <property type="project" value="UniProtKB-KW"/>
</dbReference>
<accession>A0ABD3MP94</accession>
<evidence type="ECO:0000256" key="1">
    <source>
        <dbReference type="ARBA" id="ARBA00001966"/>
    </source>
</evidence>
<evidence type="ECO:0000256" key="4">
    <source>
        <dbReference type="ARBA" id="ARBA00022723"/>
    </source>
</evidence>
<dbReference type="InterPro" id="IPR040072">
    <property type="entry name" value="Methyltransferase_A"/>
</dbReference>